<dbReference type="EMBL" id="CAIIXF020000008">
    <property type="protein sequence ID" value="CAH1792659.1"/>
    <property type="molecule type" value="Genomic_DNA"/>
</dbReference>
<evidence type="ECO:0000256" key="3">
    <source>
        <dbReference type="ARBA" id="ARBA00022676"/>
    </source>
</evidence>
<protein>
    <recommendedName>
        <fullName evidence="8">Glycosyltransferase family 92 protein</fullName>
        <ecNumber evidence="8">2.4.1.-</ecNumber>
    </recommendedName>
</protein>
<keyword evidence="4 8" id="KW-0808">Transferase</keyword>
<gene>
    <name evidence="10" type="ORF">OFUS_LOCUS17602</name>
</gene>
<feature type="compositionally biased region" description="Basic and acidic residues" evidence="9">
    <location>
        <begin position="72"/>
        <end position="81"/>
    </location>
</feature>
<evidence type="ECO:0000313" key="10">
    <source>
        <dbReference type="EMBL" id="CAH1792659.1"/>
    </source>
</evidence>
<reference evidence="10" key="1">
    <citation type="submission" date="2022-03" db="EMBL/GenBank/DDBJ databases">
        <authorList>
            <person name="Martin C."/>
        </authorList>
    </citation>
    <scope>NUCLEOTIDE SEQUENCE</scope>
</reference>
<dbReference type="Proteomes" id="UP000749559">
    <property type="component" value="Unassembled WGS sequence"/>
</dbReference>
<dbReference type="OrthoDB" id="6061442at2759"/>
<keyword evidence="5 8" id="KW-0812">Transmembrane</keyword>
<dbReference type="GO" id="GO:0016020">
    <property type="term" value="C:membrane"/>
    <property type="evidence" value="ECO:0007669"/>
    <property type="project" value="UniProtKB-SubCell"/>
</dbReference>
<evidence type="ECO:0000256" key="7">
    <source>
        <dbReference type="ARBA" id="ARBA00023136"/>
    </source>
</evidence>
<comment type="subcellular location">
    <subcellularLocation>
        <location evidence="1">Membrane</location>
        <topology evidence="1">Single-pass membrane protein</topology>
    </subcellularLocation>
</comment>
<sequence>MTQLIGRTGGRKVSWNTILMLCIVGLLVYRHFKMAHQSSSLVKKGISIDNLKKTKLPDDVEAAVIVEDDEHERDKVEDDHNNVISDNNVDDVQDHDTNEDPNRNVSAEMAKSEGTYTFEEKSSIKWPSAVSWQRTNDSIEIYILSAFYDDRPTLGSKAAVQVLSITEEPQVGVPAFGDIYCHLWGISEKPLVVKAERILLGVEKLKRPIKFHNKAFRSFIWSCELNRNTKIPMFVSISFRTKTATSFMPVQAPAKPKVKNDFAVCQRYFGRVDPYIIIEMMELYKILGVSKAIIYITNLSPETSKVLQHYSQEGFMELVDFPTPFESFPRFPPMHKPNHIRILQPHSYNDCIYRNMYKYKYILVTDPDEIIIPLLHQTLPDMMAAIKQTKGFEDYRTFIFRNIFFFSHFPQTESESPKVTTLRFQRHLAPGNPFPAVLKAIVEPMACLGFHVHHCWKITPLAQKDMIMSKNVGLSFHYRKCHFELEQQGKCKQFLDEMIIDNTMTRFKDSLIPAIKRQVKALGMSPID</sequence>
<keyword evidence="3 8" id="KW-0328">Glycosyltransferase</keyword>
<dbReference type="Pfam" id="PF01697">
    <property type="entry name" value="Glyco_transf_92"/>
    <property type="match status" value="1"/>
</dbReference>
<keyword evidence="11" id="KW-1185">Reference proteome</keyword>
<feature type="transmembrane region" description="Helical" evidence="8">
    <location>
        <begin position="12"/>
        <end position="32"/>
    </location>
</feature>
<evidence type="ECO:0000256" key="4">
    <source>
        <dbReference type="ARBA" id="ARBA00022679"/>
    </source>
</evidence>
<evidence type="ECO:0000256" key="5">
    <source>
        <dbReference type="ARBA" id="ARBA00022692"/>
    </source>
</evidence>
<accession>A0A8S4PH97</accession>
<dbReference type="AlphaFoldDB" id="A0A8S4PH97"/>
<dbReference type="PANTHER" id="PTHR21461:SF69">
    <property type="entry name" value="GLYCOSYLTRANSFERASE FAMILY 92 PROTEIN"/>
    <property type="match status" value="1"/>
</dbReference>
<feature type="compositionally biased region" description="Basic and acidic residues" evidence="9">
    <location>
        <begin position="92"/>
        <end position="102"/>
    </location>
</feature>
<evidence type="ECO:0000313" key="11">
    <source>
        <dbReference type="Proteomes" id="UP000749559"/>
    </source>
</evidence>
<dbReference type="InterPro" id="IPR008166">
    <property type="entry name" value="Glyco_transf_92"/>
</dbReference>
<evidence type="ECO:0000256" key="8">
    <source>
        <dbReference type="RuleBase" id="RU366017"/>
    </source>
</evidence>
<comment type="similarity">
    <text evidence="2 8">Belongs to the glycosyltransferase 92 family.</text>
</comment>
<dbReference type="GO" id="GO:0016757">
    <property type="term" value="F:glycosyltransferase activity"/>
    <property type="evidence" value="ECO:0007669"/>
    <property type="project" value="UniProtKB-UniRule"/>
</dbReference>
<evidence type="ECO:0000256" key="2">
    <source>
        <dbReference type="ARBA" id="ARBA00007647"/>
    </source>
</evidence>
<evidence type="ECO:0000256" key="1">
    <source>
        <dbReference type="ARBA" id="ARBA00004167"/>
    </source>
</evidence>
<proteinExistence type="inferred from homology"/>
<evidence type="ECO:0000256" key="9">
    <source>
        <dbReference type="SAM" id="MobiDB-lite"/>
    </source>
</evidence>
<keyword evidence="7 8" id="KW-0472">Membrane</keyword>
<organism evidence="10 11">
    <name type="scientific">Owenia fusiformis</name>
    <name type="common">Polychaete worm</name>
    <dbReference type="NCBI Taxonomy" id="6347"/>
    <lineage>
        <taxon>Eukaryota</taxon>
        <taxon>Metazoa</taxon>
        <taxon>Spiralia</taxon>
        <taxon>Lophotrochozoa</taxon>
        <taxon>Annelida</taxon>
        <taxon>Polychaeta</taxon>
        <taxon>Sedentaria</taxon>
        <taxon>Canalipalpata</taxon>
        <taxon>Sabellida</taxon>
        <taxon>Oweniida</taxon>
        <taxon>Oweniidae</taxon>
        <taxon>Owenia</taxon>
    </lineage>
</organism>
<keyword evidence="6 8" id="KW-1133">Transmembrane helix</keyword>
<evidence type="ECO:0000256" key="6">
    <source>
        <dbReference type="ARBA" id="ARBA00022989"/>
    </source>
</evidence>
<dbReference type="EC" id="2.4.1.-" evidence="8"/>
<name>A0A8S4PH97_OWEFU</name>
<dbReference type="GO" id="GO:0005737">
    <property type="term" value="C:cytoplasm"/>
    <property type="evidence" value="ECO:0007669"/>
    <property type="project" value="TreeGrafter"/>
</dbReference>
<comment type="caution">
    <text evidence="10">The sequence shown here is derived from an EMBL/GenBank/DDBJ whole genome shotgun (WGS) entry which is preliminary data.</text>
</comment>
<feature type="region of interest" description="Disordered" evidence="9">
    <location>
        <begin position="69"/>
        <end position="103"/>
    </location>
</feature>
<dbReference type="PANTHER" id="PTHR21461">
    <property type="entry name" value="GLYCOSYLTRANSFERASE FAMILY 92 PROTEIN"/>
    <property type="match status" value="1"/>
</dbReference>